<proteinExistence type="predicted"/>
<gene>
    <name evidence="1" type="ORF">BpHYR1_052963</name>
</gene>
<keyword evidence="2" id="KW-1185">Reference proteome</keyword>
<dbReference type="AlphaFoldDB" id="A0A3M7RV51"/>
<organism evidence="1 2">
    <name type="scientific">Brachionus plicatilis</name>
    <name type="common">Marine rotifer</name>
    <name type="synonym">Brachionus muelleri</name>
    <dbReference type="NCBI Taxonomy" id="10195"/>
    <lineage>
        <taxon>Eukaryota</taxon>
        <taxon>Metazoa</taxon>
        <taxon>Spiralia</taxon>
        <taxon>Gnathifera</taxon>
        <taxon>Rotifera</taxon>
        <taxon>Eurotatoria</taxon>
        <taxon>Monogononta</taxon>
        <taxon>Pseudotrocha</taxon>
        <taxon>Ploima</taxon>
        <taxon>Brachionidae</taxon>
        <taxon>Brachionus</taxon>
    </lineage>
</organism>
<protein>
    <submittedName>
        <fullName evidence="1">Uncharacterized protein</fullName>
    </submittedName>
</protein>
<dbReference type="Proteomes" id="UP000276133">
    <property type="component" value="Unassembled WGS sequence"/>
</dbReference>
<comment type="caution">
    <text evidence="1">The sequence shown here is derived from an EMBL/GenBank/DDBJ whole genome shotgun (WGS) entry which is preliminary data.</text>
</comment>
<accession>A0A3M7RV51</accession>
<reference evidence="1 2" key="1">
    <citation type="journal article" date="2018" name="Sci. Rep.">
        <title>Genomic signatures of local adaptation to the degree of environmental predictability in rotifers.</title>
        <authorList>
            <person name="Franch-Gras L."/>
            <person name="Hahn C."/>
            <person name="Garcia-Roger E.M."/>
            <person name="Carmona M.J."/>
            <person name="Serra M."/>
            <person name="Gomez A."/>
        </authorList>
    </citation>
    <scope>NUCLEOTIDE SEQUENCE [LARGE SCALE GENOMIC DNA]</scope>
    <source>
        <strain evidence="1">HYR1</strain>
    </source>
</reference>
<sequence>MWPIWLPSSDKYLSSFRFARVSASIERSRLWSRLRSLTLDGMWPKDNCFSWPRWLMRGISLRPLLAICSADSVPRLLNTELSWAGSIEPSLLLSILRARSSNVAWLNASGSISSI</sequence>
<evidence type="ECO:0000313" key="2">
    <source>
        <dbReference type="Proteomes" id="UP000276133"/>
    </source>
</evidence>
<dbReference type="EMBL" id="REGN01002561">
    <property type="protein sequence ID" value="RNA27339.1"/>
    <property type="molecule type" value="Genomic_DNA"/>
</dbReference>
<name>A0A3M7RV51_BRAPC</name>
<evidence type="ECO:0000313" key="1">
    <source>
        <dbReference type="EMBL" id="RNA27339.1"/>
    </source>
</evidence>